<dbReference type="AlphaFoldDB" id="A0A9D4HL84"/>
<feature type="region of interest" description="Disordered" evidence="1">
    <location>
        <begin position="1"/>
        <end position="25"/>
    </location>
</feature>
<reference evidence="2" key="2">
    <citation type="submission" date="2020-11" db="EMBL/GenBank/DDBJ databases">
        <authorList>
            <person name="McCartney M.A."/>
            <person name="Auch B."/>
            <person name="Kono T."/>
            <person name="Mallez S."/>
            <person name="Becker A."/>
            <person name="Gohl D.M."/>
            <person name="Silverstein K.A.T."/>
            <person name="Koren S."/>
            <person name="Bechman K.B."/>
            <person name="Herman A."/>
            <person name="Abrahante J.E."/>
            <person name="Garbe J."/>
        </authorList>
    </citation>
    <scope>NUCLEOTIDE SEQUENCE</scope>
    <source>
        <strain evidence="2">Duluth1</strain>
        <tissue evidence="2">Whole animal</tissue>
    </source>
</reference>
<comment type="caution">
    <text evidence="2">The sequence shown here is derived from an EMBL/GenBank/DDBJ whole genome shotgun (WGS) entry which is preliminary data.</text>
</comment>
<sequence length="167" mass="18519">MPAPDSAVKNRSLASAEIPTSKNNTFDTVGEIPNTATTKIFWESTPKSILKKRDEAKCHSVSSDKKQKLTFHDNLEAKLAKIPHTDIETNSVDDLLAQSHPVNMKSQYNTPANDLNGIEVNSNVEANIERKSSIGSDTSNVDELIELDTSRDDIVVEETIFWKQHLA</sequence>
<proteinExistence type="predicted"/>
<reference evidence="2" key="1">
    <citation type="journal article" date="2019" name="bioRxiv">
        <title>The Genome of the Zebra Mussel, Dreissena polymorpha: A Resource for Invasive Species Research.</title>
        <authorList>
            <person name="McCartney M.A."/>
            <person name="Auch B."/>
            <person name="Kono T."/>
            <person name="Mallez S."/>
            <person name="Zhang Y."/>
            <person name="Obille A."/>
            <person name="Becker A."/>
            <person name="Abrahante J.E."/>
            <person name="Garbe J."/>
            <person name="Badalamenti J.P."/>
            <person name="Herman A."/>
            <person name="Mangelson H."/>
            <person name="Liachko I."/>
            <person name="Sullivan S."/>
            <person name="Sone E.D."/>
            <person name="Koren S."/>
            <person name="Silverstein K.A.T."/>
            <person name="Beckman K.B."/>
            <person name="Gohl D.M."/>
        </authorList>
    </citation>
    <scope>NUCLEOTIDE SEQUENCE</scope>
    <source>
        <strain evidence="2">Duluth1</strain>
        <tissue evidence="2">Whole animal</tissue>
    </source>
</reference>
<evidence type="ECO:0000313" key="3">
    <source>
        <dbReference type="Proteomes" id="UP000828390"/>
    </source>
</evidence>
<dbReference type="Proteomes" id="UP000828390">
    <property type="component" value="Unassembled WGS sequence"/>
</dbReference>
<evidence type="ECO:0000256" key="1">
    <source>
        <dbReference type="SAM" id="MobiDB-lite"/>
    </source>
</evidence>
<protein>
    <submittedName>
        <fullName evidence="2">Uncharacterized protein</fullName>
    </submittedName>
</protein>
<dbReference type="EMBL" id="JAIWYP010000013">
    <property type="protein sequence ID" value="KAH3720636.1"/>
    <property type="molecule type" value="Genomic_DNA"/>
</dbReference>
<organism evidence="2 3">
    <name type="scientific">Dreissena polymorpha</name>
    <name type="common">Zebra mussel</name>
    <name type="synonym">Mytilus polymorpha</name>
    <dbReference type="NCBI Taxonomy" id="45954"/>
    <lineage>
        <taxon>Eukaryota</taxon>
        <taxon>Metazoa</taxon>
        <taxon>Spiralia</taxon>
        <taxon>Lophotrochozoa</taxon>
        <taxon>Mollusca</taxon>
        <taxon>Bivalvia</taxon>
        <taxon>Autobranchia</taxon>
        <taxon>Heteroconchia</taxon>
        <taxon>Euheterodonta</taxon>
        <taxon>Imparidentia</taxon>
        <taxon>Neoheterodontei</taxon>
        <taxon>Myida</taxon>
        <taxon>Dreissenoidea</taxon>
        <taxon>Dreissenidae</taxon>
        <taxon>Dreissena</taxon>
    </lineage>
</organism>
<name>A0A9D4HL84_DREPO</name>
<gene>
    <name evidence="2" type="ORF">DPMN_063538</name>
</gene>
<accession>A0A9D4HL84</accession>
<evidence type="ECO:0000313" key="2">
    <source>
        <dbReference type="EMBL" id="KAH3720636.1"/>
    </source>
</evidence>
<keyword evidence="3" id="KW-1185">Reference proteome</keyword>